<reference evidence="13 14" key="1">
    <citation type="submission" date="2016-07" db="EMBL/GenBank/DDBJ databases">
        <title>Genome and transcriptome analysis of iron-reducing fermentative bacteria Anoxybacter fermentans.</title>
        <authorList>
            <person name="Zeng X."/>
            <person name="Shao Z."/>
        </authorList>
    </citation>
    <scope>NUCLEOTIDE SEQUENCE [LARGE SCALE GENOMIC DNA]</scope>
    <source>
        <strain evidence="13 14">DY22613</strain>
    </source>
</reference>
<evidence type="ECO:0000256" key="9">
    <source>
        <dbReference type="ARBA" id="ARBA00023229"/>
    </source>
</evidence>
<dbReference type="Pfam" id="PF02780">
    <property type="entry name" value="Transketolase_C"/>
    <property type="match status" value="1"/>
</dbReference>
<comment type="subunit">
    <text evidence="3 11">Homodimer.</text>
</comment>
<feature type="binding site" evidence="11">
    <location>
        <begin position="114"/>
        <end position="116"/>
    </location>
    <ligand>
        <name>thiamine diphosphate</name>
        <dbReference type="ChEBI" id="CHEBI:58937"/>
    </ligand>
</feature>
<feature type="binding site" evidence="11">
    <location>
        <position position="174"/>
    </location>
    <ligand>
        <name>Mg(2+)</name>
        <dbReference type="ChEBI" id="CHEBI:18420"/>
    </ligand>
</feature>
<dbReference type="CDD" id="cd02007">
    <property type="entry name" value="TPP_DXS"/>
    <property type="match status" value="1"/>
</dbReference>
<comment type="cofactor">
    <cofactor evidence="11">
        <name>Mg(2+)</name>
        <dbReference type="ChEBI" id="CHEBI:18420"/>
    </cofactor>
    <text evidence="11">Binds 1 Mg(2+) ion per subunit.</text>
</comment>
<dbReference type="SMART" id="SM00861">
    <property type="entry name" value="Transket_pyr"/>
    <property type="match status" value="1"/>
</dbReference>
<evidence type="ECO:0000256" key="2">
    <source>
        <dbReference type="ARBA" id="ARBA00011081"/>
    </source>
</evidence>
<comment type="cofactor">
    <cofactor evidence="11">
        <name>thiamine diphosphate</name>
        <dbReference type="ChEBI" id="CHEBI:58937"/>
    </cofactor>
    <text evidence="11">Binds 1 thiamine pyrophosphate per subunit.</text>
</comment>
<dbReference type="PANTHER" id="PTHR43322">
    <property type="entry name" value="1-D-DEOXYXYLULOSE 5-PHOSPHATE SYNTHASE-RELATED"/>
    <property type="match status" value="1"/>
</dbReference>
<dbReference type="SUPFAM" id="SSF52518">
    <property type="entry name" value="Thiamin diphosphate-binding fold (THDP-binding)"/>
    <property type="match status" value="2"/>
</dbReference>
<dbReference type="CDD" id="cd07033">
    <property type="entry name" value="TPP_PYR_DXS_TK_like"/>
    <property type="match status" value="1"/>
</dbReference>
<protein>
    <recommendedName>
        <fullName evidence="11">1-deoxy-D-xylulose-5-phosphate synthase</fullName>
        <ecNumber evidence="11">2.2.1.7</ecNumber>
    </recommendedName>
    <alternativeName>
        <fullName evidence="11">1-deoxyxylulose-5-phosphate synthase</fullName>
        <shortName evidence="11">DXP synthase</shortName>
        <shortName evidence="11">DXPS</shortName>
    </alternativeName>
</protein>
<comment type="catalytic activity">
    <reaction evidence="11">
        <text>D-glyceraldehyde 3-phosphate + pyruvate + H(+) = 1-deoxy-D-xylulose 5-phosphate + CO2</text>
        <dbReference type="Rhea" id="RHEA:12605"/>
        <dbReference type="ChEBI" id="CHEBI:15361"/>
        <dbReference type="ChEBI" id="CHEBI:15378"/>
        <dbReference type="ChEBI" id="CHEBI:16526"/>
        <dbReference type="ChEBI" id="CHEBI:57792"/>
        <dbReference type="ChEBI" id="CHEBI:59776"/>
        <dbReference type="EC" id="2.2.1.7"/>
    </reaction>
</comment>
<proteinExistence type="inferred from homology"/>
<comment type="similarity">
    <text evidence="2 11">Belongs to the transketolase family. DXPS subfamily.</text>
</comment>
<dbReference type="EC" id="2.2.1.7" evidence="11"/>
<gene>
    <name evidence="11" type="primary">dxs</name>
    <name evidence="13" type="ORF">BBF96_09040</name>
</gene>
<keyword evidence="5 11" id="KW-0479">Metal-binding</keyword>
<dbReference type="InterPro" id="IPR009014">
    <property type="entry name" value="Transketo_C/PFOR_II"/>
</dbReference>
<dbReference type="PROSITE" id="PS00801">
    <property type="entry name" value="TRANSKETOLASE_1"/>
    <property type="match status" value="1"/>
</dbReference>
<evidence type="ECO:0000256" key="10">
    <source>
        <dbReference type="ARBA" id="ARBA00055605"/>
    </source>
</evidence>
<feature type="domain" description="Transketolase-like pyrimidine-binding" evidence="12">
    <location>
        <begin position="315"/>
        <end position="479"/>
    </location>
</feature>
<feature type="binding site" evidence="11">
    <location>
        <position position="366"/>
    </location>
    <ligand>
        <name>thiamine diphosphate</name>
        <dbReference type="ChEBI" id="CHEBI:58937"/>
    </ligand>
</feature>
<feature type="binding site" evidence="11">
    <location>
        <position position="174"/>
    </location>
    <ligand>
        <name>thiamine diphosphate</name>
        <dbReference type="ChEBI" id="CHEBI:58937"/>
    </ligand>
</feature>
<dbReference type="Gene3D" id="3.40.50.970">
    <property type="match status" value="2"/>
</dbReference>
<evidence type="ECO:0000256" key="6">
    <source>
        <dbReference type="ARBA" id="ARBA00022842"/>
    </source>
</evidence>
<evidence type="ECO:0000256" key="11">
    <source>
        <dbReference type="HAMAP-Rule" id="MF_00315"/>
    </source>
</evidence>
<dbReference type="EMBL" id="CP016379">
    <property type="protein sequence ID" value="AZR73518.1"/>
    <property type="molecule type" value="Genomic_DNA"/>
</dbReference>
<evidence type="ECO:0000256" key="3">
    <source>
        <dbReference type="ARBA" id="ARBA00011738"/>
    </source>
</evidence>
<dbReference type="Pfam" id="PF13292">
    <property type="entry name" value="DXP_synthase_N"/>
    <property type="match status" value="1"/>
</dbReference>
<dbReference type="GO" id="GO:0000287">
    <property type="term" value="F:magnesium ion binding"/>
    <property type="evidence" value="ECO:0007669"/>
    <property type="project" value="UniProtKB-UniRule"/>
</dbReference>
<dbReference type="Gene3D" id="3.40.50.920">
    <property type="match status" value="1"/>
</dbReference>
<comment type="function">
    <text evidence="10 11">Catalyzes the acyloin condensation reaction between C atoms 2 and 3 of pyruvate and glyceraldehyde 3-phosphate to yield 1-deoxy-D-xylulose-5-phosphate (DXP).</text>
</comment>
<dbReference type="GO" id="GO:0005829">
    <property type="term" value="C:cytosol"/>
    <property type="evidence" value="ECO:0007669"/>
    <property type="project" value="TreeGrafter"/>
</dbReference>
<dbReference type="RefSeq" id="WP_127016860.1">
    <property type="nucleotide sequence ID" value="NZ_CP016379.1"/>
</dbReference>
<feature type="binding site" evidence="11">
    <location>
        <begin position="146"/>
        <end position="147"/>
    </location>
    <ligand>
        <name>thiamine diphosphate</name>
        <dbReference type="ChEBI" id="CHEBI:58937"/>
    </ligand>
</feature>
<dbReference type="Pfam" id="PF02779">
    <property type="entry name" value="Transket_pyr"/>
    <property type="match status" value="1"/>
</dbReference>
<dbReference type="NCBIfam" id="TIGR00204">
    <property type="entry name" value="dxs"/>
    <property type="match status" value="1"/>
</dbReference>
<name>A0A3S9SZ39_9FIRM</name>
<dbReference type="OrthoDB" id="9803371at2"/>
<dbReference type="InterPro" id="IPR005477">
    <property type="entry name" value="Dxylulose-5-P_synthase"/>
</dbReference>
<dbReference type="InterPro" id="IPR029061">
    <property type="entry name" value="THDP-binding"/>
</dbReference>
<keyword evidence="6 11" id="KW-0460">Magnesium</keyword>
<dbReference type="GO" id="GO:0030976">
    <property type="term" value="F:thiamine pyrophosphate binding"/>
    <property type="evidence" value="ECO:0007669"/>
    <property type="project" value="UniProtKB-UniRule"/>
</dbReference>
<dbReference type="InterPro" id="IPR033248">
    <property type="entry name" value="Transketolase_C"/>
</dbReference>
<dbReference type="KEGG" id="aft:BBF96_09040"/>
<sequence length="625" mass="68586">MALLEKINDPKDLKKLSYSELYILAQEIREKIINTVAKTGGHLAPSLGVVELTLALHYYYNSPEDKIIWDVGHQSYAHKIITGRRDEFHTLRQYGGISGFPKRSESPHDIVDTGHTSTSISVALGMARARDFRGKSHAVVAVIGDGALTGGMAFEALNHAGHLGIDLTVILNDNEMSISPNVGALSKYLSRLRVDPTLHKVKDDLEFLLSKIPAIGSRVVRTIERLKDSLKYFVIPGILFEELGFTYLGPIDGHKIQDICETLRDAEQVKGPKLIHVVTTKGKGYPPAEKHPDTYHGTGPFEIKTGKLIKKDTPPTYTRVFSDTLIRLAKEDSRIVGITAAMPSGTGLDRFAEVFPDRFFDVGIAEQHAVTFSAGLALGGMKPVVAIYSTFLQRAYDQIFHDLCLQNLPVVLAIDRGGIVGADGETHQGLFDFSYLRSMPNMIIMAPANENELQHMLYTALKQSQPTAVRYPRGAGIGVLLDSDLKEIPIGKGRLLKEGEDLTILAIGNMVTPAFQAAERLKARGINAAVIDARFVKPLDEKLIIDWAKKAGHLIIVEEHVKSGGFGSAVLELLAEAELNVKVKQIAIPDTFVRHGDPDLLRKEYGLTMENIVETAIAMLDNALV</sequence>
<keyword evidence="4 11" id="KW-0808">Transferase</keyword>
<keyword evidence="9 11" id="KW-0414">Isoprene biosynthesis</keyword>
<dbReference type="GO" id="GO:0019288">
    <property type="term" value="P:isopentenyl diphosphate biosynthetic process, methylerythritol 4-phosphate pathway"/>
    <property type="evidence" value="ECO:0007669"/>
    <property type="project" value="TreeGrafter"/>
</dbReference>
<evidence type="ECO:0000256" key="1">
    <source>
        <dbReference type="ARBA" id="ARBA00004980"/>
    </source>
</evidence>
<organism evidence="13 14">
    <name type="scientific">Anoxybacter fermentans</name>
    <dbReference type="NCBI Taxonomy" id="1323375"/>
    <lineage>
        <taxon>Bacteria</taxon>
        <taxon>Bacillati</taxon>
        <taxon>Bacillota</taxon>
        <taxon>Clostridia</taxon>
        <taxon>Halanaerobiales</taxon>
        <taxon>Anoxybacter</taxon>
    </lineage>
</organism>
<dbReference type="Proteomes" id="UP000267250">
    <property type="component" value="Chromosome"/>
</dbReference>
<dbReference type="HAMAP" id="MF_00315">
    <property type="entry name" value="DXP_synth"/>
    <property type="match status" value="1"/>
</dbReference>
<evidence type="ECO:0000313" key="14">
    <source>
        <dbReference type="Proteomes" id="UP000267250"/>
    </source>
</evidence>
<dbReference type="PROSITE" id="PS00802">
    <property type="entry name" value="TRANSKETOLASE_2"/>
    <property type="match status" value="1"/>
</dbReference>
<evidence type="ECO:0000256" key="7">
    <source>
        <dbReference type="ARBA" id="ARBA00022977"/>
    </source>
</evidence>
<dbReference type="FunFam" id="3.40.50.920:FF:000002">
    <property type="entry name" value="1-deoxy-D-xylulose-5-phosphate synthase"/>
    <property type="match status" value="1"/>
</dbReference>
<feature type="binding site" evidence="11">
    <location>
        <position position="145"/>
    </location>
    <ligand>
        <name>Mg(2+)</name>
        <dbReference type="ChEBI" id="CHEBI:18420"/>
    </ligand>
</feature>
<evidence type="ECO:0000313" key="13">
    <source>
        <dbReference type="EMBL" id="AZR73518.1"/>
    </source>
</evidence>
<feature type="binding site" evidence="11">
    <location>
        <position position="285"/>
    </location>
    <ligand>
        <name>thiamine diphosphate</name>
        <dbReference type="ChEBI" id="CHEBI:58937"/>
    </ligand>
</feature>
<dbReference type="InterPro" id="IPR005475">
    <property type="entry name" value="Transketolase-like_Pyr-bd"/>
</dbReference>
<dbReference type="AlphaFoldDB" id="A0A3S9SZ39"/>
<keyword evidence="7 11" id="KW-0784">Thiamine biosynthesis</keyword>
<keyword evidence="14" id="KW-1185">Reference proteome</keyword>
<dbReference type="NCBIfam" id="NF003933">
    <property type="entry name" value="PRK05444.2-2"/>
    <property type="match status" value="1"/>
</dbReference>
<dbReference type="GO" id="GO:0016114">
    <property type="term" value="P:terpenoid biosynthetic process"/>
    <property type="evidence" value="ECO:0007669"/>
    <property type="project" value="UniProtKB-UniRule"/>
</dbReference>
<dbReference type="PANTHER" id="PTHR43322:SF5">
    <property type="entry name" value="1-DEOXY-D-XYLULOSE-5-PHOSPHATE SYNTHASE, CHLOROPLASTIC"/>
    <property type="match status" value="1"/>
</dbReference>
<dbReference type="FunFam" id="3.40.50.970:FF:000005">
    <property type="entry name" value="1-deoxy-D-xylulose-5-phosphate synthase"/>
    <property type="match status" value="1"/>
</dbReference>
<accession>A0A3S9SZ39</accession>
<dbReference type="SUPFAM" id="SSF52922">
    <property type="entry name" value="TK C-terminal domain-like"/>
    <property type="match status" value="1"/>
</dbReference>
<evidence type="ECO:0000256" key="8">
    <source>
        <dbReference type="ARBA" id="ARBA00023052"/>
    </source>
</evidence>
<feature type="binding site" evidence="11">
    <location>
        <position position="73"/>
    </location>
    <ligand>
        <name>thiamine diphosphate</name>
        <dbReference type="ChEBI" id="CHEBI:58937"/>
    </ligand>
</feature>
<dbReference type="InterPro" id="IPR020826">
    <property type="entry name" value="Transketolase_BS"/>
</dbReference>
<keyword evidence="8 11" id="KW-0786">Thiamine pyrophosphate</keyword>
<dbReference type="GO" id="GO:0008661">
    <property type="term" value="F:1-deoxy-D-xylulose-5-phosphate synthase activity"/>
    <property type="evidence" value="ECO:0007669"/>
    <property type="project" value="UniProtKB-UniRule"/>
</dbReference>
<dbReference type="GO" id="GO:0009228">
    <property type="term" value="P:thiamine biosynthetic process"/>
    <property type="evidence" value="ECO:0007669"/>
    <property type="project" value="UniProtKB-UniRule"/>
</dbReference>
<dbReference type="UniPathway" id="UPA00064">
    <property type="reaction ID" value="UER00091"/>
</dbReference>
<dbReference type="InterPro" id="IPR049557">
    <property type="entry name" value="Transketolase_CS"/>
</dbReference>
<evidence type="ECO:0000256" key="4">
    <source>
        <dbReference type="ARBA" id="ARBA00022679"/>
    </source>
</evidence>
<evidence type="ECO:0000259" key="12">
    <source>
        <dbReference type="SMART" id="SM00861"/>
    </source>
</evidence>
<evidence type="ECO:0000256" key="5">
    <source>
        <dbReference type="ARBA" id="ARBA00022723"/>
    </source>
</evidence>
<comment type="pathway">
    <text evidence="1 11">Metabolic intermediate biosynthesis; 1-deoxy-D-xylulose 5-phosphate biosynthesis; 1-deoxy-D-xylulose 5-phosphate from D-glyceraldehyde 3-phosphate and pyruvate: step 1/1.</text>
</comment>